<dbReference type="AlphaFoldDB" id="A0A0U3FHW1"/>
<dbReference type="Pfam" id="PF17863">
    <property type="entry name" value="AAA_lid_2"/>
    <property type="match status" value="1"/>
</dbReference>
<name>A0A0U3FHW1_9CREN</name>
<dbReference type="SMART" id="SM00382">
    <property type="entry name" value="AAA"/>
    <property type="match status" value="1"/>
</dbReference>
<protein>
    <submittedName>
        <fullName evidence="2">ATPase</fullName>
    </submittedName>
</protein>
<sequence>MRKPKLFYETVLSEISKHLSGMERPVKALTIAMLSRGHVLLEGVPGTAKTTLAKLFAQTLGLEFKRVQMTPDTLPMDLIGGKVFDPKSGQFRTILGPIFTNVLLVDEINRASPRTQSALIEAMQEGQVTIEGETYELPKPFFVIATMNPVEMVGTYQLPEVAKDRFTVSVDLRFPPREVEIEAVMLDAMRKAIEPKAEKSLDKETVLQAIEEAQAVEVPRKVAEYAVDLVRATRERPEVLLGATTRAAIHLVRAAKAKASIEDREVVITDDVKEVAPMVLVHRLVVEAAGDRLFLARDTAEKVVREILEEVEPPA</sequence>
<dbReference type="PANTHER" id="PTHR42759">
    <property type="entry name" value="MOXR FAMILY PROTEIN"/>
    <property type="match status" value="1"/>
</dbReference>
<dbReference type="STRING" id="940295.EYM_01630"/>
<dbReference type="CDD" id="cd00009">
    <property type="entry name" value="AAA"/>
    <property type="match status" value="1"/>
</dbReference>
<organism evidence="2 3">
    <name type="scientific">Ignicoccus islandicus DSM 13165</name>
    <dbReference type="NCBI Taxonomy" id="940295"/>
    <lineage>
        <taxon>Archaea</taxon>
        <taxon>Thermoproteota</taxon>
        <taxon>Thermoprotei</taxon>
        <taxon>Desulfurococcales</taxon>
        <taxon>Desulfurococcaceae</taxon>
        <taxon>Ignicoccus</taxon>
    </lineage>
</organism>
<dbReference type="Gene3D" id="3.40.50.300">
    <property type="entry name" value="P-loop containing nucleotide triphosphate hydrolases"/>
    <property type="match status" value="1"/>
</dbReference>
<gene>
    <name evidence="2" type="ORF">EYM_01630</name>
</gene>
<dbReference type="GO" id="GO:0005524">
    <property type="term" value="F:ATP binding"/>
    <property type="evidence" value="ECO:0007669"/>
    <property type="project" value="InterPro"/>
</dbReference>
<evidence type="ECO:0000313" key="3">
    <source>
        <dbReference type="Proteomes" id="UP000060778"/>
    </source>
</evidence>
<dbReference type="Proteomes" id="UP000060778">
    <property type="component" value="Chromosome"/>
</dbReference>
<evidence type="ECO:0000259" key="1">
    <source>
        <dbReference type="SMART" id="SM00382"/>
    </source>
</evidence>
<dbReference type="InterPro" id="IPR027417">
    <property type="entry name" value="P-loop_NTPase"/>
</dbReference>
<dbReference type="RefSeq" id="WP_075049364.1">
    <property type="nucleotide sequence ID" value="NZ_CP006867.1"/>
</dbReference>
<dbReference type="InterPro" id="IPR011703">
    <property type="entry name" value="ATPase_AAA-3"/>
</dbReference>
<dbReference type="OrthoDB" id="24581at2157"/>
<dbReference type="Pfam" id="PF07726">
    <property type="entry name" value="AAA_3"/>
    <property type="match status" value="1"/>
</dbReference>
<reference evidence="2 3" key="1">
    <citation type="submission" date="2013-11" db="EMBL/GenBank/DDBJ databases">
        <title>Comparative genomics of Ignicoccus.</title>
        <authorList>
            <person name="Podar M."/>
        </authorList>
    </citation>
    <scope>NUCLEOTIDE SEQUENCE [LARGE SCALE GENOMIC DNA]</scope>
    <source>
        <strain evidence="2 3">DSM 13165</strain>
    </source>
</reference>
<dbReference type="GeneID" id="30679733"/>
<accession>A0A0U3FHW1</accession>
<dbReference type="InterPro" id="IPR003593">
    <property type="entry name" value="AAA+_ATPase"/>
</dbReference>
<dbReference type="InterPro" id="IPR041628">
    <property type="entry name" value="ChlI/MoxR_AAA_lid"/>
</dbReference>
<dbReference type="GO" id="GO:0016887">
    <property type="term" value="F:ATP hydrolysis activity"/>
    <property type="evidence" value="ECO:0007669"/>
    <property type="project" value="InterPro"/>
</dbReference>
<dbReference type="InterPro" id="IPR050764">
    <property type="entry name" value="CbbQ/NirQ/NorQ/GpvN"/>
</dbReference>
<dbReference type="KEGG" id="iis:EYM_01630"/>
<dbReference type="EMBL" id="CP006867">
    <property type="protein sequence ID" value="ALU11494.1"/>
    <property type="molecule type" value="Genomic_DNA"/>
</dbReference>
<dbReference type="SUPFAM" id="SSF52540">
    <property type="entry name" value="P-loop containing nucleoside triphosphate hydrolases"/>
    <property type="match status" value="1"/>
</dbReference>
<dbReference type="Gene3D" id="1.10.8.80">
    <property type="entry name" value="Magnesium chelatase subunit I, C-Terminal domain"/>
    <property type="match status" value="1"/>
</dbReference>
<proteinExistence type="predicted"/>
<evidence type="ECO:0000313" key="2">
    <source>
        <dbReference type="EMBL" id="ALU11494.1"/>
    </source>
</evidence>
<feature type="domain" description="AAA+ ATPase" evidence="1">
    <location>
        <begin position="35"/>
        <end position="176"/>
    </location>
</feature>
<dbReference type="PIRSF" id="PIRSF002849">
    <property type="entry name" value="AAA_ATPase_chaperone_MoxR_prd"/>
    <property type="match status" value="1"/>
</dbReference>
<dbReference type="PANTHER" id="PTHR42759:SF1">
    <property type="entry name" value="MAGNESIUM-CHELATASE SUBUNIT CHLD"/>
    <property type="match status" value="1"/>
</dbReference>
<keyword evidence="3" id="KW-1185">Reference proteome</keyword>